<name>A0A4P9X3E0_9FUNG</name>
<keyword evidence="1" id="KW-0812">Transmembrane</keyword>
<sequence>MSWANFRELSVRAAQVNKRQFWATPSKVPVPLRARFDPLIVGGLTLSVSFYFFRDVFSMMYISK</sequence>
<evidence type="ECO:0000313" key="3">
    <source>
        <dbReference type="Proteomes" id="UP000274922"/>
    </source>
</evidence>
<dbReference type="Proteomes" id="UP000274922">
    <property type="component" value="Unassembled WGS sequence"/>
</dbReference>
<gene>
    <name evidence="2" type="ORF">CXG81DRAFT_27718</name>
</gene>
<protein>
    <submittedName>
        <fullName evidence="2">Uncharacterized protein</fullName>
    </submittedName>
</protein>
<reference evidence="3" key="1">
    <citation type="journal article" date="2018" name="Nat. Microbiol.">
        <title>Leveraging single-cell genomics to expand the fungal tree of life.</title>
        <authorList>
            <person name="Ahrendt S.R."/>
            <person name="Quandt C.A."/>
            <person name="Ciobanu D."/>
            <person name="Clum A."/>
            <person name="Salamov A."/>
            <person name="Andreopoulos B."/>
            <person name="Cheng J.F."/>
            <person name="Woyke T."/>
            <person name="Pelin A."/>
            <person name="Henrissat B."/>
            <person name="Reynolds N.K."/>
            <person name="Benny G.L."/>
            <person name="Smith M.E."/>
            <person name="James T.Y."/>
            <person name="Grigoriev I.V."/>
        </authorList>
    </citation>
    <scope>NUCLEOTIDE SEQUENCE [LARGE SCALE GENOMIC DNA]</scope>
    <source>
        <strain evidence="3">ATCC 52028</strain>
    </source>
</reference>
<feature type="transmembrane region" description="Helical" evidence="1">
    <location>
        <begin position="39"/>
        <end position="57"/>
    </location>
</feature>
<organism evidence="2 3">
    <name type="scientific">Caulochytrium protostelioides</name>
    <dbReference type="NCBI Taxonomy" id="1555241"/>
    <lineage>
        <taxon>Eukaryota</taxon>
        <taxon>Fungi</taxon>
        <taxon>Fungi incertae sedis</taxon>
        <taxon>Chytridiomycota</taxon>
        <taxon>Chytridiomycota incertae sedis</taxon>
        <taxon>Chytridiomycetes</taxon>
        <taxon>Caulochytriales</taxon>
        <taxon>Caulochytriaceae</taxon>
        <taxon>Caulochytrium</taxon>
    </lineage>
</organism>
<proteinExistence type="predicted"/>
<keyword evidence="3" id="KW-1185">Reference proteome</keyword>
<keyword evidence="1" id="KW-0472">Membrane</keyword>
<evidence type="ECO:0000313" key="2">
    <source>
        <dbReference type="EMBL" id="RKO99536.1"/>
    </source>
</evidence>
<keyword evidence="1" id="KW-1133">Transmembrane helix</keyword>
<dbReference type="EMBL" id="ML014278">
    <property type="protein sequence ID" value="RKO99536.1"/>
    <property type="molecule type" value="Genomic_DNA"/>
</dbReference>
<evidence type="ECO:0000256" key="1">
    <source>
        <dbReference type="SAM" id="Phobius"/>
    </source>
</evidence>
<accession>A0A4P9X3E0</accession>
<dbReference type="AlphaFoldDB" id="A0A4P9X3E0"/>